<dbReference type="InterPro" id="IPR040442">
    <property type="entry name" value="Pyrv_kinase-like_dom_sf"/>
</dbReference>
<dbReference type="SUPFAM" id="SSF51621">
    <property type="entry name" value="Phosphoenolpyruvate/pyruvate domain"/>
    <property type="match status" value="1"/>
</dbReference>
<gene>
    <name evidence="1" type="ORF">Cch01nite_14480</name>
</gene>
<dbReference type="InterPro" id="IPR015813">
    <property type="entry name" value="Pyrv/PenolPyrv_kinase-like_dom"/>
</dbReference>
<dbReference type="CDD" id="cd00377">
    <property type="entry name" value="ICL_PEPM"/>
    <property type="match status" value="1"/>
</dbReference>
<accession>A0A919U229</accession>
<proteinExistence type="predicted"/>
<dbReference type="AlphaFoldDB" id="A0A919U229"/>
<dbReference type="EMBL" id="BONK01000004">
    <property type="protein sequence ID" value="GIG20724.1"/>
    <property type="molecule type" value="Genomic_DNA"/>
</dbReference>
<dbReference type="InterPro" id="IPR039556">
    <property type="entry name" value="ICL/PEPM"/>
</dbReference>
<evidence type="ECO:0000313" key="2">
    <source>
        <dbReference type="Proteomes" id="UP000632740"/>
    </source>
</evidence>
<dbReference type="RefSeq" id="WP_239070020.1">
    <property type="nucleotide sequence ID" value="NZ_BONK01000004.1"/>
</dbReference>
<reference evidence="1" key="1">
    <citation type="submission" date="2021-01" db="EMBL/GenBank/DDBJ databases">
        <title>Whole genome shotgun sequence of Cellulomonas chitinilytica NBRC 110799.</title>
        <authorList>
            <person name="Komaki H."/>
            <person name="Tamura T."/>
        </authorList>
    </citation>
    <scope>NUCLEOTIDE SEQUENCE</scope>
    <source>
        <strain evidence="1">NBRC 110799</strain>
    </source>
</reference>
<name>A0A919U229_9CELL</name>
<dbReference type="PANTHER" id="PTHR42905:SF16">
    <property type="entry name" value="CARBOXYPHOSPHONOENOLPYRUVATE PHOSPHONOMUTASE-LIKE PROTEIN (AFU_ORTHOLOGUE AFUA_5G07230)"/>
    <property type="match status" value="1"/>
</dbReference>
<dbReference type="Gene3D" id="3.20.20.60">
    <property type="entry name" value="Phosphoenolpyruvate-binding domains"/>
    <property type="match status" value="1"/>
</dbReference>
<dbReference type="Proteomes" id="UP000632740">
    <property type="component" value="Unassembled WGS sequence"/>
</dbReference>
<comment type="caution">
    <text evidence="1">The sequence shown here is derived from an EMBL/GenBank/DDBJ whole genome shotgun (WGS) entry which is preliminary data.</text>
</comment>
<sequence length="283" mass="28804">MTATATDLSRTRTMARRLRDLADAQVLLLANVWDAASAVVAADAGAPALATTSGGVAWAIGRGDGQRATRDEMLAAAARIVAAVDVPVSVDVEGGYGPSPDDVARTVARAVEVGAAGINLEDSRAAGGPLFDVADQVGRLLAARAAATSAGAAEIVVNVRTDVVLFGVGTPETRLDEVLRRAAAYASAGADSLFVPGLLDLDVLAELCARSPLPVNAMAGPGAPDVVALVTAGVRRVSLGTSVAQAAYAVVERATRELLRDGTYEHVSGGLDYGRLDGLVDRH</sequence>
<dbReference type="GO" id="GO:0003824">
    <property type="term" value="F:catalytic activity"/>
    <property type="evidence" value="ECO:0007669"/>
    <property type="project" value="InterPro"/>
</dbReference>
<evidence type="ECO:0000313" key="1">
    <source>
        <dbReference type="EMBL" id="GIG20724.1"/>
    </source>
</evidence>
<keyword evidence="2" id="KW-1185">Reference proteome</keyword>
<dbReference type="Pfam" id="PF13714">
    <property type="entry name" value="PEP_mutase"/>
    <property type="match status" value="1"/>
</dbReference>
<evidence type="ECO:0008006" key="3">
    <source>
        <dbReference type="Google" id="ProtNLM"/>
    </source>
</evidence>
<dbReference type="PANTHER" id="PTHR42905">
    <property type="entry name" value="PHOSPHOENOLPYRUVATE CARBOXYLASE"/>
    <property type="match status" value="1"/>
</dbReference>
<organism evidence="1 2">
    <name type="scientific">Cellulomonas chitinilytica</name>
    <dbReference type="NCBI Taxonomy" id="398759"/>
    <lineage>
        <taxon>Bacteria</taxon>
        <taxon>Bacillati</taxon>
        <taxon>Actinomycetota</taxon>
        <taxon>Actinomycetes</taxon>
        <taxon>Micrococcales</taxon>
        <taxon>Cellulomonadaceae</taxon>
        <taxon>Cellulomonas</taxon>
    </lineage>
</organism>
<protein>
    <recommendedName>
        <fullName evidence="3">3-methyl-2-oxobutanoate hydroxymethyltransferase</fullName>
    </recommendedName>
</protein>